<dbReference type="InterPro" id="IPR002575">
    <property type="entry name" value="Aminoglycoside_PTrfase"/>
</dbReference>
<dbReference type="Gene3D" id="3.90.1200.10">
    <property type="match status" value="1"/>
</dbReference>
<evidence type="ECO:0000313" key="3">
    <source>
        <dbReference type="Proteomes" id="UP000178925"/>
    </source>
</evidence>
<dbReference type="SUPFAM" id="SSF56112">
    <property type="entry name" value="Protein kinase-like (PK-like)"/>
    <property type="match status" value="1"/>
</dbReference>
<dbReference type="EMBL" id="MFGC01000004">
    <property type="protein sequence ID" value="OGF28900.1"/>
    <property type="molecule type" value="Genomic_DNA"/>
</dbReference>
<protein>
    <recommendedName>
        <fullName evidence="1">Aminoglycoside phosphotransferase domain-containing protein</fullName>
    </recommendedName>
</protein>
<sequence length="339" mass="40508">MNIIHQLYDEQFIAGYLKKRILPLYPDFKRIKKIQTHGIKNNIWERTYHVVVGYETWFETRAGKTKRLQLYCSAHSNEQRKNVYDALKFLWSRSFSRGNLTIPHPLFYSQRFKGIFYRGIKGNNLYHYIREKDIGEVQKITRLAALWFAKLHKLDTRGARNFNRKNSLIETTVPGAKHWLRSIAEREPQFYDEAKQIFEHLNAAEKKFLRSTPRRWLIHGDAHPENVVKISEKKIGVIDFTDMCLGDFARDIGSFLQQLDYMMRRHIPKKILVTEMKKLFLETYLAARNLTLDEDLKGRIQTYYHWTALRTVIFFLVKEHPEPERAQELIDDIKKDREM</sequence>
<reference evidence="2 3" key="1">
    <citation type="journal article" date="2016" name="Nat. Commun.">
        <title>Thousands of microbial genomes shed light on interconnected biogeochemical processes in an aquifer system.</title>
        <authorList>
            <person name="Anantharaman K."/>
            <person name="Brown C.T."/>
            <person name="Hug L.A."/>
            <person name="Sharon I."/>
            <person name="Castelle C.J."/>
            <person name="Probst A.J."/>
            <person name="Thomas B.C."/>
            <person name="Singh A."/>
            <person name="Wilkins M.J."/>
            <person name="Karaoz U."/>
            <person name="Brodie E.L."/>
            <person name="Williams K.H."/>
            <person name="Hubbard S.S."/>
            <person name="Banfield J.F."/>
        </authorList>
    </citation>
    <scope>NUCLEOTIDE SEQUENCE [LARGE SCALE GENOMIC DNA]</scope>
</reference>
<evidence type="ECO:0000259" key="1">
    <source>
        <dbReference type="Pfam" id="PF01636"/>
    </source>
</evidence>
<comment type="caution">
    <text evidence="2">The sequence shown here is derived from an EMBL/GenBank/DDBJ whole genome shotgun (WGS) entry which is preliminary data.</text>
</comment>
<dbReference type="Pfam" id="PF01636">
    <property type="entry name" value="APH"/>
    <property type="match status" value="1"/>
</dbReference>
<dbReference type="STRING" id="1797995.A2242_00770"/>
<accession>A0A1F5SQF8</accession>
<feature type="domain" description="Aminoglycoside phosphotransferase" evidence="1">
    <location>
        <begin position="59"/>
        <end position="259"/>
    </location>
</feature>
<proteinExistence type="predicted"/>
<dbReference type="InterPro" id="IPR011009">
    <property type="entry name" value="Kinase-like_dom_sf"/>
</dbReference>
<dbReference type="AlphaFoldDB" id="A0A1F5SQF8"/>
<gene>
    <name evidence="2" type="ORF">A2242_00770</name>
</gene>
<dbReference type="Proteomes" id="UP000178925">
    <property type="component" value="Unassembled WGS sequence"/>
</dbReference>
<organism evidence="2 3">
    <name type="scientific">Candidatus Falkowbacteria bacterium RIFOXYA2_FULL_47_9</name>
    <dbReference type="NCBI Taxonomy" id="1797995"/>
    <lineage>
        <taxon>Bacteria</taxon>
        <taxon>Candidatus Falkowiibacteriota</taxon>
    </lineage>
</organism>
<name>A0A1F5SQF8_9BACT</name>
<evidence type="ECO:0000313" key="2">
    <source>
        <dbReference type="EMBL" id="OGF28900.1"/>
    </source>
</evidence>